<sequence length="191" mass="20580">MGGKITGGLGASGIPGGKAIAERLTELAHGVKSPVDTDRGLAARLRYLTKSSAGYDAMTAAGIDVTPRTLMSWLAEERTPNRANLAKIDAAYTDLHNRNMAASLKKRLDNSGRGTRIEIHPVDQTAVLPGHQRELQIRKVNIRPPDWGQLVDQWAAGDIDAMNDTWQVLAADSLGTDWNAYNVVDHIGFGA</sequence>
<reference evidence="1 2" key="1">
    <citation type="submission" date="2020-10" db="EMBL/GenBank/DDBJ databases">
        <title>Identification of Nocardia species via Next-generation sequencing and recognition of intraspecies genetic diversity.</title>
        <authorList>
            <person name="Li P."/>
            <person name="Li P."/>
            <person name="Lu B."/>
        </authorList>
    </citation>
    <scope>NUCLEOTIDE SEQUENCE [LARGE SCALE GENOMIC DNA]</scope>
    <source>
        <strain evidence="1 2">BJ06-0143</strain>
    </source>
</reference>
<keyword evidence="2" id="KW-1185">Reference proteome</keyword>
<evidence type="ECO:0000313" key="2">
    <source>
        <dbReference type="Proteomes" id="UP000707731"/>
    </source>
</evidence>
<organism evidence="1 2">
    <name type="scientific">Nocardia higoensis</name>
    <dbReference type="NCBI Taxonomy" id="228599"/>
    <lineage>
        <taxon>Bacteria</taxon>
        <taxon>Bacillati</taxon>
        <taxon>Actinomycetota</taxon>
        <taxon>Actinomycetes</taxon>
        <taxon>Mycobacteriales</taxon>
        <taxon>Nocardiaceae</taxon>
        <taxon>Nocardia</taxon>
    </lineage>
</organism>
<name>A0ABS0DJ26_9NOCA</name>
<comment type="caution">
    <text evidence="1">The sequence shown here is derived from an EMBL/GenBank/DDBJ whole genome shotgun (WGS) entry which is preliminary data.</text>
</comment>
<protein>
    <submittedName>
        <fullName evidence="1">Transcriptional regulator</fullName>
    </submittedName>
</protein>
<accession>A0ABS0DJ26</accession>
<dbReference type="EMBL" id="JADLQN010000017">
    <property type="protein sequence ID" value="MBF6358452.1"/>
    <property type="molecule type" value="Genomic_DNA"/>
</dbReference>
<proteinExistence type="predicted"/>
<gene>
    <name evidence="1" type="ORF">IU449_28555</name>
</gene>
<dbReference type="Proteomes" id="UP000707731">
    <property type="component" value="Unassembled WGS sequence"/>
</dbReference>
<evidence type="ECO:0000313" key="1">
    <source>
        <dbReference type="EMBL" id="MBF6358452.1"/>
    </source>
</evidence>